<dbReference type="Gene3D" id="2.40.50.100">
    <property type="match status" value="1"/>
</dbReference>
<evidence type="ECO:0000313" key="16">
    <source>
        <dbReference type="Proteomes" id="UP000008139"/>
    </source>
</evidence>
<dbReference type="Pfam" id="PF04563">
    <property type="entry name" value="RNA_pol_Rpb2_1"/>
    <property type="match status" value="1"/>
</dbReference>
<gene>
    <name evidence="6" type="primary">rpoB</name>
    <name evidence="15" type="ordered locus">Hipma_1384</name>
</gene>
<evidence type="ECO:0000256" key="6">
    <source>
        <dbReference type="HAMAP-Rule" id="MF_01321"/>
    </source>
</evidence>
<sequence length="1344" mass="151770">MAEPLKLEYRMRVNFSKAKKVLEIPDLLRLNINSYQTFLEKNSKKEKNLDNALKSIFPIDDVHGRLRLELVDWDITPPKFDPDECKVKGISYTGNLIIKVRLTQWTVDEQTGEKIGVEDIKEQEIYVGEIPLITESGSFIINGVERVIVGQLHRSPGVIFKKTGDIGGKGLYYAQIIPERGSWVEFETEPREVLSTRIDRKKKFPATILLQAMGMSEADILREFYEVVRVKIENGQIFAQLSESIIGFKVDKDVEIDGEVVIKEGRKLTTRLFRQLKDVGVEYVPIRESELYNKYSAEIVEAEDEEGVDVVLGIGTKITKEKLGFLKKFDKEFNVLYSKFDDYLILNTVIASREVLRKRKVALPDSIAIDDLARVFIHTLLRPGEHTSIEDAKKFFENLFFNPERYDVSQEGRIRLNETFNINVPEDVRTLTREDFVGLIKHVVLLENDQVIPDDVDSLSNRKVNLVGDQLYREIRNGLLRMQRLIKDKMVMSDAENIMPYDVINAKPVAVAIKDFFSTGQLSQFLDQTNILSEISHKRRLSALGSGGLTRERAGFEVRDVHPTHYGRICPIETPEGANIGLISSLAVYAKINEFGFIETPYRIVKDGRVTDEVVYLSASKEKGHIIAQASAPLNEDGTFKNEYVSARKDGEFVVVKREDVDLMDISTNQIVSVAAGLIPFLEHDDANRALMGSNMQRQAVPLIRPEAPLVGTGLEPVVAKYSRYAVVAKRDGKVVRIDDKIYISCKTENGYELDVYPLKKFIRSNQDTCFSHNPIVDVGDEVKTGQIIADGPSMDKGELALGKNLVVAFVSWRGYNYEDGITISRRVVEEDLYTSIHIKEFTLYVRDTKFGMEEITADIPNASSETLRNLDKNGIVRIGAYVKPNDVLVGKVTPKAETHYSPEEKLLRSIFGEKATNVADTSLRVPPDTSGIVVDVRIMHRRGAKINPREKEIIEQQKEKINKELKHKLELLSKLRLDSIKDAIIESDIKTKEELEGLSEKELVPLLPKDFDIKALNRHYKEMEKSIKDYHTKLIKGVEKESDLPPGVISVVNVYVATKRKLSVGDKMSGRHGNKGVVSKILPVQDLPFLEDGTPVDIVLNPLGVPSRMNIGQIMETHLGWLSKGLGKKIDHLLKAGRKDILKDFLKKIYNSEKAGELIESLSDEEVEKYAKEWVRGVHFANPVFEGAKEKDLEYLEGLLGFKRLKSEVYDGITGEKFLEPVTVGVMYVLKLHHLVDDKVHARSVGPYSLVTQQPLGGKANFGGQRFGEMEVWALEGYGAAYTLHEMLTVKSDDVDGRKLTYEAIVKGRPIPLGGVPESFNVLVKEMQALCLDVELLKDIRRK</sequence>
<dbReference type="Gene3D" id="2.40.50.150">
    <property type="match status" value="1"/>
</dbReference>
<dbReference type="EC" id="2.7.7.6" evidence="6 8"/>
<dbReference type="Pfam" id="PF10385">
    <property type="entry name" value="RNA_pol_Rpb2_45"/>
    <property type="match status" value="1"/>
</dbReference>
<comment type="similarity">
    <text evidence="6 7">Belongs to the RNA polymerase beta chain family.</text>
</comment>
<evidence type="ECO:0000256" key="2">
    <source>
        <dbReference type="ARBA" id="ARBA00022679"/>
    </source>
</evidence>
<evidence type="ECO:0000259" key="10">
    <source>
        <dbReference type="Pfam" id="PF04560"/>
    </source>
</evidence>
<dbReference type="RefSeq" id="WP_013682372.1">
    <property type="nucleotide sequence ID" value="NC_015318.1"/>
</dbReference>
<dbReference type="InterPro" id="IPR015712">
    <property type="entry name" value="DNA-dir_RNA_pol_su2"/>
</dbReference>
<dbReference type="Proteomes" id="UP000008139">
    <property type="component" value="Chromosome"/>
</dbReference>
<dbReference type="InterPro" id="IPR019462">
    <property type="entry name" value="DNA-dir_RNA_pol_bsu_external_1"/>
</dbReference>
<evidence type="ECO:0000259" key="13">
    <source>
        <dbReference type="Pfam" id="PF04565"/>
    </source>
</evidence>
<feature type="domain" description="RNA polymerase Rpb2" evidence="11">
    <location>
        <begin position="154"/>
        <end position="222"/>
    </location>
</feature>
<dbReference type="InterPro" id="IPR042107">
    <property type="entry name" value="DNA-dir_RNA_pol_bsu_ext_1_sf"/>
</dbReference>
<dbReference type="HOGENOM" id="CLU_000524_4_0_7"/>
<evidence type="ECO:0000256" key="5">
    <source>
        <dbReference type="ARBA" id="ARBA00048552"/>
    </source>
</evidence>
<dbReference type="InterPro" id="IPR007642">
    <property type="entry name" value="RNA_pol_Rpb2_2"/>
</dbReference>
<dbReference type="KEGG" id="hmr:Hipma_1384"/>
<evidence type="ECO:0000259" key="12">
    <source>
        <dbReference type="Pfam" id="PF04563"/>
    </source>
</evidence>
<evidence type="ECO:0000256" key="7">
    <source>
        <dbReference type="RuleBase" id="RU000434"/>
    </source>
</evidence>
<evidence type="ECO:0000256" key="8">
    <source>
        <dbReference type="RuleBase" id="RU363031"/>
    </source>
</evidence>
<dbReference type="InterPro" id="IPR037033">
    <property type="entry name" value="DNA-dir_RNAP_su2_hyb_sf"/>
</dbReference>
<comment type="function">
    <text evidence="6 8">DNA-dependent RNA polymerase catalyzes the transcription of DNA into RNA using the four ribonucleoside triphosphates as substrates.</text>
</comment>
<dbReference type="FunFam" id="3.90.1800.10:FF:000001">
    <property type="entry name" value="DNA-directed RNA polymerase subunit beta"/>
    <property type="match status" value="1"/>
</dbReference>
<keyword evidence="4 6" id="KW-0804">Transcription</keyword>
<dbReference type="OrthoDB" id="9803954at2"/>
<dbReference type="PROSITE" id="PS01166">
    <property type="entry name" value="RNA_POL_BETA"/>
    <property type="match status" value="1"/>
</dbReference>
<dbReference type="Gene3D" id="3.90.1110.10">
    <property type="entry name" value="RNA polymerase Rpb2, domain 2"/>
    <property type="match status" value="2"/>
</dbReference>
<comment type="subunit">
    <text evidence="6 8">The RNAP catalytic core consists of 2 alpha, 1 beta, 1 beta' and 1 omega subunit. When a sigma factor is associated with the core the holoenzyme is formed, which can initiate transcription.</text>
</comment>
<name>F2LXU9_HIPMA</name>
<dbReference type="InParanoid" id="F2LXU9"/>
<dbReference type="Gene3D" id="2.40.270.10">
    <property type="entry name" value="DNA-directed RNA polymerase, subunit 2, domain 6"/>
    <property type="match status" value="2"/>
</dbReference>
<comment type="catalytic activity">
    <reaction evidence="5 6 8">
        <text>RNA(n) + a ribonucleoside 5'-triphosphate = RNA(n+1) + diphosphate</text>
        <dbReference type="Rhea" id="RHEA:21248"/>
        <dbReference type="Rhea" id="RHEA-COMP:14527"/>
        <dbReference type="Rhea" id="RHEA-COMP:17342"/>
        <dbReference type="ChEBI" id="CHEBI:33019"/>
        <dbReference type="ChEBI" id="CHEBI:61557"/>
        <dbReference type="ChEBI" id="CHEBI:140395"/>
        <dbReference type="EC" id="2.7.7.6"/>
    </reaction>
</comment>
<dbReference type="EMBL" id="CP002606">
    <property type="protein sequence ID" value="AEA34340.1"/>
    <property type="molecule type" value="Genomic_DNA"/>
</dbReference>
<keyword evidence="2 6" id="KW-0808">Transferase</keyword>
<reference evidence="16" key="2">
    <citation type="submission" date="2011-03" db="EMBL/GenBank/DDBJ databases">
        <title>The complete genome of Hippea maritima DSM 10411.</title>
        <authorList>
            <consortium name="US DOE Joint Genome Institute (JGI-PGF)"/>
            <person name="Lucas S."/>
            <person name="Copeland A."/>
            <person name="Lapidus A."/>
            <person name="Bruce D."/>
            <person name="Goodwin L."/>
            <person name="Pitluck S."/>
            <person name="Peters L."/>
            <person name="Kyrpides N."/>
            <person name="Mavromatis K."/>
            <person name="Pagani I."/>
            <person name="Ivanova N."/>
            <person name="Mikhailova N."/>
            <person name="Lu M."/>
            <person name="Detter J.C."/>
            <person name="Tapia R."/>
            <person name="Han C."/>
            <person name="Land M."/>
            <person name="Hauser L."/>
            <person name="Markowitz V."/>
            <person name="Cheng J.-F."/>
            <person name="Hugenholtz P."/>
            <person name="Woyke T."/>
            <person name="Wu D."/>
            <person name="Spring S."/>
            <person name="Schroeder M."/>
            <person name="Brambilla E."/>
            <person name="Klenk H.-P."/>
            <person name="Eisen J.A."/>
        </authorList>
    </citation>
    <scope>NUCLEOTIDE SEQUENCE [LARGE SCALE GENOMIC DNA]</scope>
    <source>
        <strain evidence="16">ATCC 700847 / DSM 10411 / MH2</strain>
    </source>
</reference>
<dbReference type="GO" id="GO:0006351">
    <property type="term" value="P:DNA-templated transcription"/>
    <property type="evidence" value="ECO:0007669"/>
    <property type="project" value="UniProtKB-UniRule"/>
</dbReference>
<dbReference type="HAMAP" id="MF_01321">
    <property type="entry name" value="RNApol_bact_RpoB"/>
    <property type="match status" value="1"/>
</dbReference>
<evidence type="ECO:0000259" key="14">
    <source>
        <dbReference type="Pfam" id="PF10385"/>
    </source>
</evidence>
<dbReference type="GO" id="GO:0000428">
    <property type="term" value="C:DNA-directed RNA polymerase complex"/>
    <property type="evidence" value="ECO:0007669"/>
    <property type="project" value="UniProtKB-KW"/>
</dbReference>
<reference evidence="15 16" key="1">
    <citation type="journal article" date="2011" name="Stand. Genomic Sci.">
        <title>Complete genome sequence of the thermophilic sulfur-reducer Hippea maritima type strain (MH(2)).</title>
        <authorList>
            <person name="Huntemann M."/>
            <person name="Lu M."/>
            <person name="Nolan M."/>
            <person name="Lapidus A."/>
            <person name="Lucas S."/>
            <person name="Hammon N."/>
            <person name="Deshpande S."/>
            <person name="Cheng J.F."/>
            <person name="Tapia R."/>
            <person name="Han C."/>
            <person name="Goodwin L."/>
            <person name="Pitluck S."/>
            <person name="Liolios K."/>
            <person name="Pagani I."/>
            <person name="Ivanova N."/>
            <person name="Ovchinikova G."/>
            <person name="Pati A."/>
            <person name="Chen A."/>
            <person name="Palaniappan K."/>
            <person name="Land M."/>
            <person name="Hauser L."/>
            <person name="Jeffries C.D."/>
            <person name="Detter J.C."/>
            <person name="Brambilla E.M."/>
            <person name="Rohde M."/>
            <person name="Spring S."/>
            <person name="Goker M."/>
            <person name="Woyke T."/>
            <person name="Bristow J."/>
            <person name="Eisen J.A."/>
            <person name="Markowitz V."/>
            <person name="Hugenholtz P."/>
            <person name="Kyrpides N.C."/>
            <person name="Klenk H.P."/>
            <person name="Mavromatis K."/>
        </authorList>
    </citation>
    <scope>NUCLEOTIDE SEQUENCE [LARGE SCALE GENOMIC DNA]</scope>
    <source>
        <strain evidence="16">ATCC 700847 / DSM 10411 / MH2</strain>
    </source>
</reference>
<feature type="domain" description="RNA polymerase Rpb2" evidence="11">
    <location>
        <begin position="373"/>
        <end position="464"/>
    </location>
</feature>
<dbReference type="Gene3D" id="3.90.1100.10">
    <property type="match status" value="2"/>
</dbReference>
<protein>
    <recommendedName>
        <fullName evidence="6 8">DNA-directed RNA polymerase subunit beta</fullName>
        <shortName evidence="6">RNAP subunit beta</shortName>
        <ecNumber evidence="6 8">2.7.7.6</ecNumber>
    </recommendedName>
    <alternativeName>
        <fullName evidence="6">RNA polymerase subunit beta</fullName>
    </alternativeName>
    <alternativeName>
        <fullName evidence="6">Transcriptase subunit beta</fullName>
    </alternativeName>
</protein>
<dbReference type="Gene3D" id="2.30.150.10">
    <property type="entry name" value="DNA-directed RNA polymerase, beta subunit, external 1 domain"/>
    <property type="match status" value="1"/>
</dbReference>
<dbReference type="InterPro" id="IPR014724">
    <property type="entry name" value="RNA_pol_RPB2_OB-fold"/>
</dbReference>
<feature type="domain" description="RNA polymerase Rpb2" evidence="13">
    <location>
        <begin position="524"/>
        <end position="592"/>
    </location>
</feature>
<dbReference type="Gene3D" id="3.90.1800.10">
    <property type="entry name" value="RNA polymerase alpha subunit dimerisation domain"/>
    <property type="match status" value="1"/>
</dbReference>
<dbReference type="PANTHER" id="PTHR20856">
    <property type="entry name" value="DNA-DIRECTED RNA POLYMERASE I SUBUNIT 2"/>
    <property type="match status" value="1"/>
</dbReference>
<evidence type="ECO:0000313" key="15">
    <source>
        <dbReference type="EMBL" id="AEA34340.1"/>
    </source>
</evidence>
<keyword evidence="16" id="KW-1185">Reference proteome</keyword>
<feature type="domain" description="RNA polymerase beta subunit protrusion" evidence="12">
    <location>
        <begin position="27"/>
        <end position="509"/>
    </location>
</feature>
<dbReference type="Pfam" id="PF04561">
    <property type="entry name" value="RNA_pol_Rpb2_2"/>
    <property type="match status" value="2"/>
</dbReference>
<keyword evidence="1 6" id="KW-0240">DNA-directed RNA polymerase</keyword>
<evidence type="ECO:0000256" key="1">
    <source>
        <dbReference type="ARBA" id="ARBA00022478"/>
    </source>
</evidence>
<dbReference type="STRING" id="760142.Hipma_1384"/>
<dbReference type="InterPro" id="IPR007644">
    <property type="entry name" value="RNA_pol_bsu_protrusion"/>
</dbReference>
<dbReference type="FunCoup" id="F2LXU9">
    <property type="interactions" value="427"/>
</dbReference>
<evidence type="ECO:0000259" key="9">
    <source>
        <dbReference type="Pfam" id="PF00562"/>
    </source>
</evidence>
<dbReference type="Pfam" id="PF04560">
    <property type="entry name" value="RNA_pol_Rpb2_7"/>
    <property type="match status" value="1"/>
</dbReference>
<proteinExistence type="inferred from homology"/>
<keyword evidence="3 6" id="KW-0548">Nucleotidyltransferase</keyword>
<organism evidence="15 16">
    <name type="scientific">Hippea maritima (strain ATCC 700847 / DSM 10411 / MH2)</name>
    <dbReference type="NCBI Taxonomy" id="760142"/>
    <lineage>
        <taxon>Bacteria</taxon>
        <taxon>Pseudomonadati</taxon>
        <taxon>Campylobacterota</taxon>
        <taxon>Desulfurellia</taxon>
        <taxon>Desulfurellales</taxon>
        <taxon>Hippeaceae</taxon>
        <taxon>Hippea</taxon>
    </lineage>
</organism>
<dbReference type="NCBIfam" id="TIGR02013">
    <property type="entry name" value="rpoB"/>
    <property type="match status" value="1"/>
</dbReference>
<dbReference type="CDD" id="cd00653">
    <property type="entry name" value="RNA_pol_B_RPB2"/>
    <property type="match status" value="1"/>
</dbReference>
<dbReference type="Pfam" id="PF00562">
    <property type="entry name" value="RNA_pol_Rpb2_6"/>
    <property type="match status" value="1"/>
</dbReference>
<dbReference type="GO" id="GO:0003899">
    <property type="term" value="F:DNA-directed RNA polymerase activity"/>
    <property type="evidence" value="ECO:0007669"/>
    <property type="project" value="UniProtKB-UniRule"/>
</dbReference>
<accession>F2LXU9</accession>
<dbReference type="SUPFAM" id="SSF64484">
    <property type="entry name" value="beta and beta-prime subunits of DNA dependent RNA-polymerase"/>
    <property type="match status" value="1"/>
</dbReference>
<evidence type="ECO:0000256" key="3">
    <source>
        <dbReference type="ARBA" id="ARBA00022695"/>
    </source>
</evidence>
<evidence type="ECO:0000259" key="11">
    <source>
        <dbReference type="Pfam" id="PF04561"/>
    </source>
</evidence>
<dbReference type="InterPro" id="IPR007645">
    <property type="entry name" value="RNA_pol_Rpb2_3"/>
</dbReference>
<feature type="domain" description="RNA polymerase Rpb2" evidence="10">
    <location>
        <begin position="1264"/>
        <end position="1338"/>
    </location>
</feature>
<dbReference type="InterPro" id="IPR007641">
    <property type="entry name" value="RNA_pol_Rpb2_7"/>
</dbReference>
<feature type="domain" description="DNA-directed RNA polymerase beta subunit external 1" evidence="14">
    <location>
        <begin position="602"/>
        <end position="667"/>
    </location>
</feature>
<dbReference type="eggNOG" id="COG0085">
    <property type="taxonomic scope" value="Bacteria"/>
</dbReference>
<dbReference type="InterPro" id="IPR010243">
    <property type="entry name" value="RNA_pol_bsu_bac"/>
</dbReference>
<feature type="domain" description="DNA-directed RNA polymerase subunit 2 hybrid-binding" evidence="9">
    <location>
        <begin position="741"/>
        <end position="1261"/>
    </location>
</feature>
<dbReference type="InterPro" id="IPR007121">
    <property type="entry name" value="RNA_pol_bsu_CS"/>
</dbReference>
<dbReference type="Pfam" id="PF04565">
    <property type="entry name" value="RNA_pol_Rpb2_3"/>
    <property type="match status" value="1"/>
</dbReference>
<evidence type="ECO:0000256" key="4">
    <source>
        <dbReference type="ARBA" id="ARBA00023163"/>
    </source>
</evidence>
<dbReference type="InterPro" id="IPR007120">
    <property type="entry name" value="DNA-dir_RNAP_su2_dom"/>
</dbReference>
<dbReference type="InterPro" id="IPR037034">
    <property type="entry name" value="RNA_pol_Rpb2_2_sf"/>
</dbReference>
<dbReference type="NCBIfam" id="NF001616">
    <property type="entry name" value="PRK00405.1"/>
    <property type="match status" value="1"/>
</dbReference>
<dbReference type="GO" id="GO:0003677">
    <property type="term" value="F:DNA binding"/>
    <property type="evidence" value="ECO:0007669"/>
    <property type="project" value="UniProtKB-UniRule"/>
</dbReference>
<dbReference type="GO" id="GO:0032549">
    <property type="term" value="F:ribonucleoside binding"/>
    <property type="evidence" value="ECO:0007669"/>
    <property type="project" value="InterPro"/>
</dbReference>